<sequence length="201" mass="21588">MIEKVSARKQEVAARQARASATKEEAPAPKPKTLYLAGYDVFRADALEYGERLRQACLRHGFVGLYPLDNAAPPELSGRALAQWICEANIGLLRRADMVMANLNPFRGAEPDSGTVFEVGYAAALGKSVWVYTASGASLIEQVATGRDGARAVDAQGYTVEDFSLSLNLMIACSAQVVVGDAEDCLRRMADAQSSLSPTWS</sequence>
<name>A0ABV8NYA1_9BURK</name>
<dbReference type="Pfam" id="PF05014">
    <property type="entry name" value="Nuc_deoxyrib_tr"/>
    <property type="match status" value="1"/>
</dbReference>
<dbReference type="PANTHER" id="PTHR15364">
    <property type="entry name" value="2'-DEOXYNUCLEOSIDE 5'-PHOSPHATE N-HYDROLASE 1"/>
    <property type="match status" value="1"/>
</dbReference>
<dbReference type="Proteomes" id="UP001595848">
    <property type="component" value="Unassembled WGS sequence"/>
</dbReference>
<reference evidence="2" key="1">
    <citation type="journal article" date="2019" name="Int. J. Syst. Evol. Microbiol.">
        <title>The Global Catalogue of Microorganisms (GCM) 10K type strain sequencing project: providing services to taxonomists for standard genome sequencing and annotation.</title>
        <authorList>
            <consortium name="The Broad Institute Genomics Platform"/>
            <consortium name="The Broad Institute Genome Sequencing Center for Infectious Disease"/>
            <person name="Wu L."/>
            <person name="Ma J."/>
        </authorList>
    </citation>
    <scope>NUCLEOTIDE SEQUENCE [LARGE SCALE GENOMIC DNA]</scope>
    <source>
        <strain evidence="2">LMG 24813</strain>
    </source>
</reference>
<organism evidence="1 2">
    <name type="scientific">Candidimonas humi</name>
    <dbReference type="NCBI Taxonomy" id="683355"/>
    <lineage>
        <taxon>Bacteria</taxon>
        <taxon>Pseudomonadati</taxon>
        <taxon>Pseudomonadota</taxon>
        <taxon>Betaproteobacteria</taxon>
        <taxon>Burkholderiales</taxon>
        <taxon>Alcaligenaceae</taxon>
        <taxon>Candidimonas</taxon>
    </lineage>
</organism>
<dbReference type="EMBL" id="JBHSBV010000003">
    <property type="protein sequence ID" value="MFC4201167.1"/>
    <property type="molecule type" value="Genomic_DNA"/>
</dbReference>
<dbReference type="RefSeq" id="WP_217963493.1">
    <property type="nucleotide sequence ID" value="NZ_JAHTBN010000002.1"/>
</dbReference>
<keyword evidence="2" id="KW-1185">Reference proteome</keyword>
<protein>
    <submittedName>
        <fullName evidence="1">Nucleoside 2-deoxyribosyltransferase</fullName>
    </submittedName>
</protein>
<accession>A0ABV8NYA1</accession>
<proteinExistence type="predicted"/>
<evidence type="ECO:0000313" key="2">
    <source>
        <dbReference type="Proteomes" id="UP001595848"/>
    </source>
</evidence>
<dbReference type="InterPro" id="IPR007710">
    <property type="entry name" value="Nucleoside_deoxyribTrfase"/>
</dbReference>
<dbReference type="PANTHER" id="PTHR15364:SF0">
    <property type="entry name" value="2'-DEOXYNUCLEOSIDE 5'-PHOSPHATE N-HYDROLASE 1"/>
    <property type="match status" value="1"/>
</dbReference>
<evidence type="ECO:0000313" key="1">
    <source>
        <dbReference type="EMBL" id="MFC4201167.1"/>
    </source>
</evidence>
<gene>
    <name evidence="1" type="ORF">ACFOY1_09400</name>
</gene>
<dbReference type="InterPro" id="IPR051239">
    <property type="entry name" value="2'-dNMP_N-hydrolase"/>
</dbReference>
<comment type="caution">
    <text evidence="1">The sequence shown here is derived from an EMBL/GenBank/DDBJ whole genome shotgun (WGS) entry which is preliminary data.</text>
</comment>